<dbReference type="GO" id="GO:0030430">
    <property type="term" value="C:host cell cytoplasm"/>
    <property type="evidence" value="ECO:0007669"/>
    <property type="project" value="UniProtKB-SubCell"/>
</dbReference>
<comment type="function">
    <text evidence="9">Capsid scaffolding protein: Acts as a scaffold protein by binding major capsid protein in the cytoplasm, inducing the nuclear localization of both proteins. Multimerizes in the nucleus such as major capsid protein forms the icosahedral T=16 capsid. Autocatalytic cleavage releases the assembly protein, and subsequently abolishes interaction with major capsid protein. Cleavages products are evicted from the capsid before or during DNA packaging.</text>
</comment>
<comment type="subunit">
    <molecule>Assembly protein</molecule>
    <text evidence="9">Homomultimer. Interacts with major capsid protein.</text>
</comment>
<comment type="subcellular location">
    <molecule>Capsid scaffolding protein</molecule>
    <subcellularLocation>
        <location evidence="9">Host cytoplasm</location>
    </subcellularLocation>
</comment>
<evidence type="ECO:0000256" key="7">
    <source>
        <dbReference type="ARBA" id="ARBA00022950"/>
    </source>
</evidence>
<reference evidence="11 12" key="1">
    <citation type="journal article" date="2001" name="Proc. Natl. Acad. Sci. U.S.A.">
        <title>An Epstein-Barr-related herpesvirus from marmoset lymphomas.</title>
        <authorList>
            <person name="Cho Y."/>
            <person name="Ramer J."/>
            <person name="Rivailler P."/>
            <person name="Quink C."/>
            <person name="Garber R.L."/>
            <person name="Beier D.R."/>
            <person name="Wang F."/>
        </authorList>
    </citation>
    <scope>NUCLEOTIDE SEQUENCE [LARGE SCALE GENOMIC DNA]</scope>
    <source>
        <strain evidence="11 12">CJ0149</strain>
    </source>
</reference>
<evidence type="ECO:0000256" key="5">
    <source>
        <dbReference type="ARBA" id="ARBA00022801"/>
    </source>
</evidence>
<evidence type="ECO:0000256" key="1">
    <source>
        <dbReference type="ARBA" id="ARBA00022553"/>
    </source>
</evidence>
<dbReference type="InterPro" id="IPR035443">
    <property type="entry name" value="Herpes_virus_sf"/>
</dbReference>
<feature type="site" description="Cleavage; by assemblin; Release site" evidence="9">
    <location>
        <begin position="254"/>
        <end position="255"/>
    </location>
</feature>
<dbReference type="EC" id="3.4.21.97" evidence="9"/>
<evidence type="ECO:0000256" key="2">
    <source>
        <dbReference type="ARBA" id="ARBA00022562"/>
    </source>
</evidence>
<feature type="chain" id="PRO_5023532649" description="Assemblin" evidence="9">
    <location>
        <begin position="1"/>
        <end position="254"/>
    </location>
</feature>
<feature type="region of interest" description="Disordered" evidence="10">
    <location>
        <begin position="257"/>
        <end position="291"/>
    </location>
</feature>
<dbReference type="HAMAP" id="MF_04008">
    <property type="entry name" value="HSV_SCAF"/>
    <property type="match status" value="1"/>
</dbReference>
<evidence type="ECO:0000256" key="3">
    <source>
        <dbReference type="ARBA" id="ARBA00022612"/>
    </source>
</evidence>
<keyword evidence="5 9" id="KW-0378">Hydrolase</keyword>
<dbReference type="EMBL" id="AF319782">
    <property type="protein sequence ID" value="AAK38217.1"/>
    <property type="molecule type" value="Genomic_DNA"/>
</dbReference>
<organism evidence="11 12">
    <name type="scientific">callitrichine gammaherpesvirus 3</name>
    <name type="common">Marmoset lymphocryptovirus</name>
    <dbReference type="NCBI Taxonomy" id="106331"/>
    <lineage>
        <taxon>Viruses</taxon>
        <taxon>Duplodnaviria</taxon>
        <taxon>Heunggongvirae</taxon>
        <taxon>Peploviricota</taxon>
        <taxon>Herviviricetes</taxon>
        <taxon>Herpesvirales</taxon>
        <taxon>Orthoherpesviridae</taxon>
        <taxon>Gammaherpesvirinae</taxon>
        <taxon>Lymphocryptovirus</taxon>
        <taxon>Lymphocryptovirus callitrichinegamma3</taxon>
    </lineage>
</organism>
<keyword evidence="1 9" id="KW-0597">Phosphoprotein</keyword>
<evidence type="ECO:0000256" key="6">
    <source>
        <dbReference type="ARBA" id="ARBA00022825"/>
    </source>
</evidence>
<evidence type="ECO:0000313" key="12">
    <source>
        <dbReference type="Proteomes" id="UP000202809"/>
    </source>
</evidence>
<dbReference type="GeneID" id="955896"/>
<dbReference type="GO" id="GO:0042025">
    <property type="term" value="C:host cell nucleus"/>
    <property type="evidence" value="ECO:0007669"/>
    <property type="project" value="UniProtKB-SubCell"/>
</dbReference>
<comment type="subcellular location">
    <molecule>Assembly protein</molecule>
    <subcellularLocation>
        <location evidence="9">Host nucleus</location>
    </subcellularLocation>
</comment>
<evidence type="ECO:0000256" key="4">
    <source>
        <dbReference type="ARBA" id="ARBA00022670"/>
    </source>
</evidence>
<protein>
    <recommendedName>
        <fullName evidence="9">Capsid scaffolding protein</fullName>
    </recommendedName>
    <alternativeName>
        <fullName evidence="9">Protease precursor</fullName>
        <shortName evidence="9">pPR</shortName>
    </alternativeName>
    <component>
        <recommendedName>
            <fullName evidence="9">Assemblin</fullName>
            <ecNumber evidence="9">3.4.21.97</ecNumber>
        </recommendedName>
        <alternativeName>
            <fullName evidence="9">Protease</fullName>
            <shortName evidence="9">Pr</shortName>
        </alternativeName>
    </component>
    <component>
        <recommendedName>
            <fullName evidence="9">Assembly protein</fullName>
            <shortName evidence="9">AP</shortName>
        </recommendedName>
        <alternativeName>
            <fullName evidence="9">Capsid assembly protein</fullName>
        </alternativeName>
    </component>
</protein>
<dbReference type="InterPro" id="IPR001847">
    <property type="entry name" value="Peptidase_S21"/>
</dbReference>
<comment type="subcellular location">
    <molecule>Assemblin</molecule>
    <subcellularLocation>
        <location evidence="9">Host nucleus</location>
    </subcellularLocation>
</comment>
<keyword evidence="6 9" id="KW-0720">Serine protease</keyword>
<name>Q993K1_9GAMA</name>
<dbReference type="GO" id="GO:0039708">
    <property type="term" value="P:nuclear capsid assembly"/>
    <property type="evidence" value="ECO:0007669"/>
    <property type="project" value="UniProtKB-ARBA"/>
</dbReference>
<evidence type="ECO:0000256" key="9">
    <source>
        <dbReference type="HAMAP-Rule" id="MF_04008"/>
    </source>
</evidence>
<dbReference type="PRINTS" id="PR00236">
    <property type="entry name" value="HSVCAPSIDP40"/>
</dbReference>
<evidence type="ECO:0000313" key="11">
    <source>
        <dbReference type="EMBL" id="AAK38217.1"/>
    </source>
</evidence>
<dbReference type="KEGG" id="vg:955896"/>
<feature type="compositionally biased region" description="Polar residues" evidence="10">
    <location>
        <begin position="498"/>
        <end position="513"/>
    </location>
</feature>
<dbReference type="GO" id="GO:0042802">
    <property type="term" value="F:identical protein binding"/>
    <property type="evidence" value="ECO:0007669"/>
    <property type="project" value="UniProtKB-UniRule"/>
</dbReference>
<proteinExistence type="inferred from homology"/>
<feature type="active site" description="Charge relay system" evidence="9">
    <location>
        <position position="157"/>
    </location>
</feature>
<comment type="caution">
    <text evidence="9">Lacks conserved residue(s) required for the propagation of feature annotation.</text>
</comment>
<feature type="chain" id="PRO_5023532647" description="Capsid scaffolding protein" evidence="9">
    <location>
        <begin position="1"/>
        <end position="609"/>
    </location>
</feature>
<feature type="region of interest" description="Interaction with major capsid protein" evidence="9">
    <location>
        <begin position="589"/>
        <end position="609"/>
    </location>
</feature>
<feature type="active site" description="Charge relay system" evidence="9">
    <location>
        <position position="134"/>
    </location>
</feature>
<comment type="PTM">
    <text evidence="9">Capsid scaffolding protein: Capsid scaffolding protein is cleaved by assemblin after formation of the spherical procapsid. As a result, the capsid obtains its mature, icosahedral shape. Cleavages occur at two or more sites: release (R-site) and maturation (M-site).</text>
</comment>
<dbReference type="Gene3D" id="3.20.16.10">
    <property type="entry name" value="Herpesvirus/Caudovirus protease domain"/>
    <property type="match status" value="1"/>
</dbReference>
<keyword evidence="8 9" id="KW-1035">Host cytoplasm</keyword>
<comment type="subunit">
    <molecule>Capsid scaffolding protein</molecule>
    <text evidence="9">Homomultimer. Interacts with major capsid protein.</text>
</comment>
<dbReference type="GO" id="GO:0004252">
    <property type="term" value="F:serine-type endopeptidase activity"/>
    <property type="evidence" value="ECO:0007669"/>
    <property type="project" value="UniProtKB-UniRule"/>
</dbReference>
<feature type="active site" description="Charge relay system" evidence="9">
    <location>
        <position position="66"/>
    </location>
</feature>
<keyword evidence="12" id="KW-1185">Reference proteome</keyword>
<dbReference type="GO" id="GO:0006508">
    <property type="term" value="P:proteolysis"/>
    <property type="evidence" value="ECO:0007669"/>
    <property type="project" value="UniProtKB-KW"/>
</dbReference>
<dbReference type="RefSeq" id="NP_733862.1">
    <property type="nucleotide sequence ID" value="NC_004367.1"/>
</dbReference>
<sequence>MESARIPCPSSIANTSASMAHGGTIYVCGFVDAPGIPTVETCLRLAPELLNENLPLRKPLPLTVEHLPDARIGSVWGLYQTSGGLFCAGCITSKTFLDTLAILYDESCIAQKQLTPLPCEPGVETLHAWLPALSLASLHPEASKGDVSLPCQPFFDHVSLCALGRRRGTTAVYGVDLSWVLDRFSSLDSQTRASVLSDAEGFQPSHCYSEQDVTLPLYKLMAKSIDASFIRNRLETLKIDKGVAKIKEDSYLKASNIPSVPPIEETTDHSTQKSSAKDIPKAMPAGNAASSGISGEELISVPRSTFMTLLQSNLDNRPADRPPHPQTAYAPGVGNTHNWPYHTQLQTYHGFGPHVTPGFPPQGYYSGMGNEFEFMGYAAAAPSAAGYGGSPYIPVTAGLPGQHPFPVVMPATYFPGPSRPNKRKREEEMDEGLFPGEAASLYRKDIAGISKSLLDLQQELQALRNETRYPVGSYPQRVPSCHPYYVIPPIPNEHQQHIRTTSQPGPYNVQPSLNVHGAPAATNAEQIRDVDGNDGQSKRGGSTETPQELALNHGPQTETLVQASACSSQQLEPGKVFTPPVQNKPAPENVASHLKSIFCEEILNKRVMS</sequence>
<dbReference type="MEROPS" id="S21.003"/>
<dbReference type="SUPFAM" id="SSF50789">
    <property type="entry name" value="Herpes virus serine proteinase, assemblin"/>
    <property type="match status" value="1"/>
</dbReference>
<feature type="compositionally biased region" description="Basic and acidic residues" evidence="10">
    <location>
        <begin position="266"/>
        <end position="280"/>
    </location>
</feature>
<feature type="chain" id="PRO_5023532648" description="Assembly protein" evidence="9">
    <location>
        <begin position="255"/>
        <end position="609"/>
    </location>
</feature>
<keyword evidence="7 9" id="KW-0118">Viral capsid assembly</keyword>
<dbReference type="Pfam" id="PF00716">
    <property type="entry name" value="Peptidase_S21"/>
    <property type="match status" value="1"/>
</dbReference>
<reference evidence="11 12" key="2">
    <citation type="journal article" date="2002" name="J. Virol.">
        <title>Complete genomic sequence of an Epstein-Barr virus-related herpesvirus naturally infecting a new world primate: a defining point in the evolution of oncogenic lymphocryptoviruses.</title>
        <authorList>
            <person name="Rivailler P."/>
            <person name="Cho Y.G."/>
            <person name="Wang F."/>
        </authorList>
    </citation>
    <scope>NUCLEOTIDE SEQUENCE [LARGE SCALE GENOMIC DNA]</scope>
    <source>
        <strain evidence="11 12">CJ0149</strain>
    </source>
</reference>
<dbReference type="OrthoDB" id="9131at10239"/>
<keyword evidence="3 9" id="KW-1188">Viral release from host cell</keyword>
<feature type="region of interest" description="Disordered" evidence="10">
    <location>
        <begin position="496"/>
        <end position="515"/>
    </location>
</feature>
<comment type="function">
    <text evidence="9">Assembly protein: Plays a major role in capsid assembly. Acts as a scaffold protein by binding major capsid protein. Multimerizes in the nucleus such as major capsid protein forms the icosahedral T=16 capsid. Cleaved by assemblin after capsid completion. The cleavages products are evicted from the capsid before or during DNA packaging.</text>
</comment>
<dbReference type="SMR" id="Q993K1"/>
<comment type="catalytic activity">
    <reaction evidence="9">
        <text>Cleaves -Ala-|-Ser- and -Ala-|-Ala- bonds in the scaffold protein.</text>
        <dbReference type="EC" id="3.4.21.97"/>
    </reaction>
</comment>
<evidence type="ECO:0000256" key="10">
    <source>
        <dbReference type="SAM" id="MobiDB-lite"/>
    </source>
</evidence>
<dbReference type="Proteomes" id="UP000202809">
    <property type="component" value="Segment"/>
</dbReference>
<comment type="similarity">
    <text evidence="9">Belongs to the herpesviridae capsid scaffolding protein family.</text>
</comment>
<feature type="region of interest" description="Disordered" evidence="10">
    <location>
        <begin position="528"/>
        <end position="547"/>
    </location>
</feature>
<dbReference type="GO" id="GO:0019076">
    <property type="term" value="P:viral release from host cell"/>
    <property type="evidence" value="ECO:0007669"/>
    <property type="project" value="UniProtKB-UniRule"/>
</dbReference>
<keyword evidence="4 9" id="KW-0645">Protease</keyword>
<comment type="subunit">
    <molecule>Assemblin</molecule>
    <text evidence="9">Exists in a monomer-dimer equilibrium with the dimer being the active species.</text>
</comment>
<keyword evidence="2 9" id="KW-1048">Host nucleus</keyword>
<evidence type="ECO:0000256" key="8">
    <source>
        <dbReference type="ARBA" id="ARBA00023200"/>
    </source>
</evidence>
<comment type="domain">
    <text evidence="9">Region of interaction between pPR and pAP is called Amino conserved domain (ACD). The region of interaction with major capsid protein is called carboxyl conserved domain (CCD).</text>
</comment>
<comment type="function">
    <text evidence="9">Assemblin: Protease that plays an essential role in virion assembly within the nucleus. Catalyzes the cleavage of the assembly protein after formation of the spherical procapsid. By that cleavage, the capsid matures and gains its icosahedral shape. The cleavage sites seem to include -Ala-Ser-, -Ala-Ala-, as well as Ala-Thr bonds. Assemblin and cleavages products are evicted from the capsid before or during DNA packaging.</text>
</comment>
<accession>Q993K1</accession>